<dbReference type="GO" id="GO:0005789">
    <property type="term" value="C:endoplasmic reticulum membrane"/>
    <property type="evidence" value="ECO:0007669"/>
    <property type="project" value="UniProtKB-SubCell"/>
</dbReference>
<keyword evidence="5 14" id="KW-0337">GPI-anchor biosynthesis</keyword>
<comment type="similarity">
    <text evidence="3 14">Belongs to the PIGG/PIGN/PIGO family. PIGN subfamily.</text>
</comment>
<accession>A0A550CI13</accession>
<feature type="transmembrane region" description="Helical" evidence="14">
    <location>
        <begin position="623"/>
        <end position="641"/>
    </location>
</feature>
<feature type="transmembrane region" description="Helical" evidence="14">
    <location>
        <begin position="593"/>
        <end position="611"/>
    </location>
</feature>
<keyword evidence="11" id="KW-0325">Glycoprotein</keyword>
<evidence type="ECO:0000256" key="1">
    <source>
        <dbReference type="ARBA" id="ARBA00004477"/>
    </source>
</evidence>
<evidence type="ECO:0000256" key="5">
    <source>
        <dbReference type="ARBA" id="ARBA00022502"/>
    </source>
</evidence>
<keyword evidence="6 14" id="KW-0808">Transferase</keyword>
<dbReference type="Pfam" id="PF01663">
    <property type="entry name" value="Phosphodiest"/>
    <property type="match status" value="1"/>
</dbReference>
<dbReference type="InterPro" id="IPR017850">
    <property type="entry name" value="Alkaline_phosphatase_core_sf"/>
</dbReference>
<dbReference type="EMBL" id="VDMD01000007">
    <property type="protein sequence ID" value="TRM64438.1"/>
    <property type="molecule type" value="Genomic_DNA"/>
</dbReference>
<feature type="transmembrane region" description="Helical" evidence="14">
    <location>
        <begin position="744"/>
        <end position="767"/>
    </location>
</feature>
<evidence type="ECO:0000256" key="2">
    <source>
        <dbReference type="ARBA" id="ARBA00004687"/>
    </source>
</evidence>
<evidence type="ECO:0000256" key="14">
    <source>
        <dbReference type="RuleBase" id="RU367138"/>
    </source>
</evidence>
<evidence type="ECO:0000256" key="13">
    <source>
        <dbReference type="ARBA" id="ARBA00024850"/>
    </source>
</evidence>
<feature type="transmembrane region" description="Helical" evidence="14">
    <location>
        <begin position="714"/>
        <end position="732"/>
    </location>
</feature>
<feature type="transmembrane region" description="Helical" evidence="14">
    <location>
        <begin position="880"/>
        <end position="901"/>
    </location>
</feature>
<organism evidence="16 17">
    <name type="scientific">Schizophyllum amplum</name>
    <dbReference type="NCBI Taxonomy" id="97359"/>
    <lineage>
        <taxon>Eukaryota</taxon>
        <taxon>Fungi</taxon>
        <taxon>Dikarya</taxon>
        <taxon>Basidiomycota</taxon>
        <taxon>Agaricomycotina</taxon>
        <taxon>Agaricomycetes</taxon>
        <taxon>Agaricomycetidae</taxon>
        <taxon>Agaricales</taxon>
        <taxon>Schizophyllaceae</taxon>
        <taxon>Schizophyllum</taxon>
    </lineage>
</organism>
<gene>
    <name evidence="16" type="ORF">BD626DRAFT_491823</name>
</gene>
<dbReference type="InterPro" id="IPR037671">
    <property type="entry name" value="PIGN_N"/>
</dbReference>
<dbReference type="UniPathway" id="UPA00196"/>
<dbReference type="STRING" id="97359.A0A550CI13"/>
<comment type="function">
    <text evidence="13 14">Ethanolamine phosphate transferase involved in glycosylphosphatidylinositol-anchor biosynthesis. Transfers ethanolamine phosphate to the first alpha-1,4-linked mannose of the glycosylphosphatidylinositol precursor of GPI-anchor.</text>
</comment>
<reference evidence="16 17" key="1">
    <citation type="journal article" date="2019" name="New Phytol.">
        <title>Comparative genomics reveals unique wood-decay strategies and fruiting body development in the Schizophyllaceae.</title>
        <authorList>
            <person name="Almasi E."/>
            <person name="Sahu N."/>
            <person name="Krizsan K."/>
            <person name="Balint B."/>
            <person name="Kovacs G.M."/>
            <person name="Kiss B."/>
            <person name="Cseklye J."/>
            <person name="Drula E."/>
            <person name="Henrissat B."/>
            <person name="Nagy I."/>
            <person name="Chovatia M."/>
            <person name="Adam C."/>
            <person name="LaButti K."/>
            <person name="Lipzen A."/>
            <person name="Riley R."/>
            <person name="Grigoriev I.V."/>
            <person name="Nagy L.G."/>
        </authorList>
    </citation>
    <scope>NUCLEOTIDE SEQUENCE [LARGE SCALE GENOMIC DNA]</scope>
    <source>
        <strain evidence="16 17">NL-1724</strain>
    </source>
</reference>
<evidence type="ECO:0000256" key="7">
    <source>
        <dbReference type="ARBA" id="ARBA00022692"/>
    </source>
</evidence>
<protein>
    <recommendedName>
        <fullName evidence="4 14">GPI ethanolamine phosphate transferase 1</fullName>
        <ecNumber evidence="14">2.-.-.-</ecNumber>
    </recommendedName>
</protein>
<dbReference type="GO" id="GO:0071555">
    <property type="term" value="P:cell wall organization"/>
    <property type="evidence" value="ECO:0007669"/>
    <property type="project" value="UniProtKB-KW"/>
</dbReference>
<dbReference type="InterPro" id="IPR007070">
    <property type="entry name" value="GPI_EtnP_transferase_1"/>
</dbReference>
<keyword evidence="9 14" id="KW-1133">Transmembrane helix</keyword>
<dbReference type="SUPFAM" id="SSF53649">
    <property type="entry name" value="Alkaline phosphatase-like"/>
    <property type="match status" value="1"/>
</dbReference>
<dbReference type="EC" id="2.-.-.-" evidence="14"/>
<evidence type="ECO:0000256" key="8">
    <source>
        <dbReference type="ARBA" id="ARBA00022824"/>
    </source>
</evidence>
<dbReference type="CDD" id="cd16020">
    <property type="entry name" value="GPI_EPT_1"/>
    <property type="match status" value="1"/>
</dbReference>
<dbReference type="GO" id="GO:0006506">
    <property type="term" value="P:GPI anchor biosynthetic process"/>
    <property type="evidence" value="ECO:0007669"/>
    <property type="project" value="UniProtKB-UniPathway"/>
</dbReference>
<feature type="transmembrane region" description="Helical" evidence="14">
    <location>
        <begin position="680"/>
        <end position="702"/>
    </location>
</feature>
<dbReference type="FunFam" id="3.40.720.10:FF:000015">
    <property type="entry name" value="GPI ethanolamine phosphate transferase 1"/>
    <property type="match status" value="1"/>
</dbReference>
<comment type="subcellular location">
    <subcellularLocation>
        <location evidence="1 14">Endoplasmic reticulum membrane</location>
        <topology evidence="1 14">Multi-pass membrane protein</topology>
    </subcellularLocation>
</comment>
<evidence type="ECO:0000256" key="10">
    <source>
        <dbReference type="ARBA" id="ARBA00023136"/>
    </source>
</evidence>
<evidence type="ECO:0000259" key="15">
    <source>
        <dbReference type="Pfam" id="PF04987"/>
    </source>
</evidence>
<name>A0A550CI13_9AGAR</name>
<evidence type="ECO:0000256" key="6">
    <source>
        <dbReference type="ARBA" id="ARBA00022679"/>
    </source>
</evidence>
<keyword evidence="8 14" id="KW-0256">Endoplasmic reticulum</keyword>
<feature type="transmembrane region" description="Helical" evidence="14">
    <location>
        <begin position="472"/>
        <end position="497"/>
    </location>
</feature>
<feature type="transmembrane region" description="Helical" evidence="14">
    <location>
        <begin position="841"/>
        <end position="868"/>
    </location>
</feature>
<dbReference type="GO" id="GO:0051377">
    <property type="term" value="F:mannose-ethanolamine phosphotransferase activity"/>
    <property type="evidence" value="ECO:0007669"/>
    <property type="project" value="UniProtKB-UniRule"/>
</dbReference>
<proteinExistence type="inferred from homology"/>
<evidence type="ECO:0000256" key="4">
    <source>
        <dbReference type="ARBA" id="ARBA00020831"/>
    </source>
</evidence>
<evidence type="ECO:0000313" key="16">
    <source>
        <dbReference type="EMBL" id="TRM64438.1"/>
    </source>
</evidence>
<dbReference type="OrthoDB" id="2748310at2759"/>
<feature type="transmembrane region" description="Helical" evidence="14">
    <location>
        <begin position="647"/>
        <end position="668"/>
    </location>
</feature>
<evidence type="ECO:0000256" key="3">
    <source>
        <dbReference type="ARBA" id="ARBA00008400"/>
    </source>
</evidence>
<keyword evidence="17" id="KW-1185">Reference proteome</keyword>
<dbReference type="PANTHER" id="PTHR12250:SF0">
    <property type="entry name" value="GPI ETHANOLAMINE PHOSPHATE TRANSFERASE 1"/>
    <property type="match status" value="1"/>
</dbReference>
<feature type="transmembrane region" description="Helical" evidence="14">
    <location>
        <begin position="913"/>
        <end position="934"/>
    </location>
</feature>
<feature type="transmembrane region" description="Helical" evidence="14">
    <location>
        <begin position="946"/>
        <end position="968"/>
    </location>
</feature>
<comment type="pathway">
    <text evidence="2 14">Glycolipid biosynthesis; glycosylphosphatidylinositol-anchor biosynthesis.</text>
</comment>
<keyword evidence="12" id="KW-0961">Cell wall biogenesis/degradation</keyword>
<feature type="domain" description="GPI ethanolamine phosphate transferase 1 C-terminal" evidence="15">
    <location>
        <begin position="461"/>
        <end position="939"/>
    </location>
</feature>
<evidence type="ECO:0000256" key="12">
    <source>
        <dbReference type="ARBA" id="ARBA00023316"/>
    </source>
</evidence>
<dbReference type="PANTHER" id="PTHR12250">
    <property type="entry name" value="PHOSPHATIDYLINOSITOL GLYCAN, CLASS N"/>
    <property type="match status" value="1"/>
</dbReference>
<evidence type="ECO:0000313" key="17">
    <source>
        <dbReference type="Proteomes" id="UP000320762"/>
    </source>
</evidence>
<comment type="caution">
    <text evidence="16">The sequence shown here is derived from an EMBL/GenBank/DDBJ whole genome shotgun (WGS) entry which is preliminary data.</text>
</comment>
<dbReference type="InterPro" id="IPR017852">
    <property type="entry name" value="GPI_EtnP_transferase_1_C"/>
</dbReference>
<dbReference type="InterPro" id="IPR002591">
    <property type="entry name" value="Phosphodiest/P_Trfase"/>
</dbReference>
<dbReference type="AlphaFoldDB" id="A0A550CI13"/>
<sequence length="985" mass="109075">MGESIGRLLLLGLVFHLVFIGSVFDCYFTSPVHHGMHSYSLPRPEAMRLMLIVGDGLRADLLFQKNGFGELYKEADVVAPYLREVIEARGAFGVSHTRVPTESRPGHVAIIGGMYEDVSAVTKGWKTNPVDFDSVFNRSRVTFSFGSPDILPMFARGAEPGRVHTWSYEEEDEDFTKDATALDIWVLDELKTLLRNATTDPELDAHLRGDKVVFFLHLLGLDTTGHSYRPFSREYAHNIKVVDGIVREAEELLDRFYGRDGETAFVFTADHGMSVIGNHGDGNPDSTRTPLVMWGKGIRGPLEDSVPPSHDAYSAPWDLAHLFRRDVEQADIAPLMATLLGIEWPVNSVGILPEVDALRPGFLQPTEGDKTLAQAALVNAKVLLENYRISHDLKKSRTFWFQEFSALERIVTDASPSEDLAIPTKAPFRAWLLRRIQNLIDAGDYTEARASASELIRLTLQGLRYLHTYERFLIRALAVFAYMGWAALMTLYIFPPVRDSTRARTMRKGTVEPSFGAVLAGFSAFFAAQHSPWTYYLYVLFPTYFWYTFARDGGPVLQMLVEEARAHPGSLMWHTGLVGGSLMAMVMAYTQRYIWTVGYVVIGLMWPATSWSAAARAKMGSKVLLWPLVCAASGVFPLLSVDKTESPTTIMSGGVCILLVSYMVYYVKVAASAEAATKRLFLFQGVLVVASMLVTASSVHSLQAKRGLPLMNQVIGWLMLTLSTLTPFVATVKHRRPGSKILMYFLGFGTCFILLSISVEGLFYAAYTATLGVWVEVEEALRDASAGSSMTTQAASEQTRMNSAAELLRQLDTSASAKGVSKADDSKHQRGFAFIADDLRIALFFLFFVQVGFFGTGNVASISSFYLAPVYRLIPVFSPFFMAALLIFKIVVPYVMLAMAFAVLNHRLHLPPFSLFVVALALTDGMTLAFFFMVSDTGSWLEIGQTISFFCITSLLLLWSAGICAAGECLMADTFLRGSALEKTR</sequence>
<dbReference type="Pfam" id="PF04987">
    <property type="entry name" value="PigN"/>
    <property type="match status" value="1"/>
</dbReference>
<evidence type="ECO:0000256" key="11">
    <source>
        <dbReference type="ARBA" id="ARBA00023180"/>
    </source>
</evidence>
<evidence type="ECO:0000256" key="9">
    <source>
        <dbReference type="ARBA" id="ARBA00022989"/>
    </source>
</evidence>
<dbReference type="Gene3D" id="3.40.720.10">
    <property type="entry name" value="Alkaline Phosphatase, subunit A"/>
    <property type="match status" value="1"/>
</dbReference>
<keyword evidence="7 14" id="KW-0812">Transmembrane</keyword>
<dbReference type="Proteomes" id="UP000320762">
    <property type="component" value="Unassembled WGS sequence"/>
</dbReference>
<keyword evidence="10 14" id="KW-0472">Membrane</keyword>
<feature type="transmembrane region" description="Helical" evidence="14">
    <location>
        <begin position="509"/>
        <end position="527"/>
    </location>
</feature>